<organism evidence="3 4">
    <name type="scientific">Hathewaya limosa</name>
    <name type="common">Clostridium limosum</name>
    <dbReference type="NCBI Taxonomy" id="1536"/>
    <lineage>
        <taxon>Bacteria</taxon>
        <taxon>Bacillati</taxon>
        <taxon>Bacillota</taxon>
        <taxon>Clostridia</taxon>
        <taxon>Eubacteriales</taxon>
        <taxon>Clostridiaceae</taxon>
        <taxon>Hathewaya</taxon>
    </lineage>
</organism>
<comment type="caution">
    <text evidence="3">The sequence shown here is derived from an EMBL/GenBank/DDBJ whole genome shotgun (WGS) entry which is preliminary data.</text>
</comment>
<gene>
    <name evidence="2" type="primary">rbfA</name>
    <name evidence="3" type="ORF">QOZ93_001881</name>
</gene>
<keyword evidence="4" id="KW-1185">Reference proteome</keyword>
<name>A0ABU0JSR3_HATLI</name>
<dbReference type="InterPro" id="IPR015946">
    <property type="entry name" value="KH_dom-like_a/b"/>
</dbReference>
<reference evidence="3 4" key="1">
    <citation type="submission" date="2023-07" db="EMBL/GenBank/DDBJ databases">
        <title>Genomic Encyclopedia of Type Strains, Phase IV (KMG-IV): sequencing the most valuable type-strain genomes for metagenomic binning, comparative biology and taxonomic classification.</title>
        <authorList>
            <person name="Goeker M."/>
        </authorList>
    </citation>
    <scope>NUCLEOTIDE SEQUENCE [LARGE SCALE GENOMIC DNA]</scope>
    <source>
        <strain evidence="3 4">DSM 1400</strain>
    </source>
</reference>
<dbReference type="Gene3D" id="3.30.300.20">
    <property type="match status" value="1"/>
</dbReference>
<evidence type="ECO:0000313" key="3">
    <source>
        <dbReference type="EMBL" id="MDQ0480133.1"/>
    </source>
</evidence>
<dbReference type="EMBL" id="JAUSWN010000015">
    <property type="protein sequence ID" value="MDQ0480133.1"/>
    <property type="molecule type" value="Genomic_DNA"/>
</dbReference>
<dbReference type="PANTHER" id="PTHR33515">
    <property type="entry name" value="RIBOSOME-BINDING FACTOR A, CHLOROPLASTIC-RELATED"/>
    <property type="match status" value="1"/>
</dbReference>
<sequence>MAKYRSGRINEEIKKYISDIIRTKVKDPRLAGMISVTHVEVTRDLSYAKVYVSIFGSKEEEEQSLNVLKTSAGFIRTELSHCVKLRHIPQIVIENDKSLEYGMHIDSILKKMDSKK</sequence>
<dbReference type="Pfam" id="PF02033">
    <property type="entry name" value="RBFA"/>
    <property type="match status" value="1"/>
</dbReference>
<dbReference type="InterPro" id="IPR023799">
    <property type="entry name" value="RbfA_dom_sf"/>
</dbReference>
<comment type="function">
    <text evidence="2">One of several proteins that assist in the late maturation steps of the functional core of the 30S ribosomal subunit. Associates with free 30S ribosomal subunits (but not with 30S subunits that are part of 70S ribosomes or polysomes). Required for efficient processing of 16S rRNA. May interact with the 5'-terminal helix region of 16S rRNA.</text>
</comment>
<dbReference type="InterPro" id="IPR000238">
    <property type="entry name" value="RbfA"/>
</dbReference>
<proteinExistence type="inferred from homology"/>
<protein>
    <recommendedName>
        <fullName evidence="2">Ribosome-binding factor A</fullName>
    </recommendedName>
</protein>
<dbReference type="Proteomes" id="UP001224418">
    <property type="component" value="Unassembled WGS sequence"/>
</dbReference>
<accession>A0ABU0JSR3</accession>
<evidence type="ECO:0000256" key="1">
    <source>
        <dbReference type="ARBA" id="ARBA00022517"/>
    </source>
</evidence>
<keyword evidence="2" id="KW-0963">Cytoplasm</keyword>
<dbReference type="NCBIfam" id="TIGR00082">
    <property type="entry name" value="rbfA"/>
    <property type="match status" value="1"/>
</dbReference>
<dbReference type="SUPFAM" id="SSF89919">
    <property type="entry name" value="Ribosome-binding factor A, RbfA"/>
    <property type="match status" value="1"/>
</dbReference>
<dbReference type="RefSeq" id="WP_307356010.1">
    <property type="nucleotide sequence ID" value="NZ_BAAACJ010000014.1"/>
</dbReference>
<evidence type="ECO:0000256" key="2">
    <source>
        <dbReference type="HAMAP-Rule" id="MF_00003"/>
    </source>
</evidence>
<dbReference type="HAMAP" id="MF_00003">
    <property type="entry name" value="RbfA"/>
    <property type="match status" value="1"/>
</dbReference>
<evidence type="ECO:0000313" key="4">
    <source>
        <dbReference type="Proteomes" id="UP001224418"/>
    </source>
</evidence>
<comment type="similarity">
    <text evidence="2">Belongs to the RbfA family.</text>
</comment>
<dbReference type="InterPro" id="IPR020053">
    <property type="entry name" value="Ribosome-bd_factorA_CS"/>
</dbReference>
<dbReference type="PROSITE" id="PS01319">
    <property type="entry name" value="RBFA"/>
    <property type="match status" value="1"/>
</dbReference>
<comment type="subcellular location">
    <subcellularLocation>
        <location evidence="2">Cytoplasm</location>
    </subcellularLocation>
</comment>
<dbReference type="PANTHER" id="PTHR33515:SF1">
    <property type="entry name" value="RIBOSOME-BINDING FACTOR A, CHLOROPLASTIC-RELATED"/>
    <property type="match status" value="1"/>
</dbReference>
<comment type="subunit">
    <text evidence="2">Monomer. Binds 30S ribosomal subunits, but not 50S ribosomal subunits or 70S ribosomes.</text>
</comment>
<keyword evidence="1 2" id="KW-0690">Ribosome biogenesis</keyword>